<reference evidence="6" key="1">
    <citation type="submission" date="2025-08" db="UniProtKB">
        <authorList>
            <consortium name="RefSeq"/>
        </authorList>
    </citation>
    <scope>IDENTIFICATION</scope>
    <source>
        <tissue evidence="6">Gonads</tissue>
    </source>
</reference>
<dbReference type="SMART" id="SM00248">
    <property type="entry name" value="ANK"/>
    <property type="match status" value="3"/>
</dbReference>
<dbReference type="GO" id="GO:0004861">
    <property type="term" value="F:cyclin-dependent protein serine/threonine kinase inhibitor activity"/>
    <property type="evidence" value="ECO:0007669"/>
    <property type="project" value="TreeGrafter"/>
</dbReference>
<evidence type="ECO:0000313" key="5">
    <source>
        <dbReference type="Proteomes" id="UP000085678"/>
    </source>
</evidence>
<evidence type="ECO:0000313" key="6">
    <source>
        <dbReference type="RefSeq" id="XP_013397037.1"/>
    </source>
</evidence>
<dbReference type="AlphaFoldDB" id="A0A1S3IFN1"/>
<protein>
    <submittedName>
        <fullName evidence="6">Cyclin-dependent kinase 4 inhibitor D</fullName>
    </submittedName>
</protein>
<keyword evidence="5" id="KW-1185">Reference proteome</keyword>
<dbReference type="PANTHER" id="PTHR24201:SF8">
    <property type="entry name" value="CYCLIN-DEPENDENT KINASE 4 INHIBITOR B"/>
    <property type="match status" value="1"/>
</dbReference>
<evidence type="ECO:0000256" key="1">
    <source>
        <dbReference type="ARBA" id="ARBA00022737"/>
    </source>
</evidence>
<dbReference type="GO" id="GO:0008285">
    <property type="term" value="P:negative regulation of cell population proliferation"/>
    <property type="evidence" value="ECO:0007669"/>
    <property type="project" value="TreeGrafter"/>
</dbReference>
<name>A0A1S3IFN1_LINAN</name>
<dbReference type="PROSITE" id="PS50297">
    <property type="entry name" value="ANK_REP_REGION"/>
    <property type="match status" value="1"/>
</dbReference>
<keyword evidence="1" id="KW-0677">Repeat</keyword>
<dbReference type="Proteomes" id="UP000085678">
    <property type="component" value="Unplaced"/>
</dbReference>
<dbReference type="KEGG" id="lak:106163874"/>
<dbReference type="PANTHER" id="PTHR24201">
    <property type="entry name" value="ANK_REP_REGION DOMAIN-CONTAINING PROTEIN"/>
    <property type="match status" value="1"/>
</dbReference>
<accession>A0A1S3IFN1</accession>
<dbReference type="Pfam" id="PF00023">
    <property type="entry name" value="Ank"/>
    <property type="match status" value="1"/>
</dbReference>
<dbReference type="InParanoid" id="A0A1S3IFN1"/>
<dbReference type="PROSITE" id="PS50225">
    <property type="entry name" value="SOCS"/>
    <property type="match status" value="1"/>
</dbReference>
<dbReference type="PROSITE" id="PS50088">
    <property type="entry name" value="ANK_REPEAT"/>
    <property type="match status" value="1"/>
</dbReference>
<dbReference type="Pfam" id="PF12796">
    <property type="entry name" value="Ank_2"/>
    <property type="match status" value="1"/>
</dbReference>
<organism evidence="5 6">
    <name type="scientific">Lingula anatina</name>
    <name type="common">Brachiopod</name>
    <name type="synonym">Lingula unguis</name>
    <dbReference type="NCBI Taxonomy" id="7574"/>
    <lineage>
        <taxon>Eukaryota</taxon>
        <taxon>Metazoa</taxon>
        <taxon>Spiralia</taxon>
        <taxon>Lophotrochozoa</taxon>
        <taxon>Brachiopoda</taxon>
        <taxon>Linguliformea</taxon>
        <taxon>Lingulata</taxon>
        <taxon>Lingulida</taxon>
        <taxon>Linguloidea</taxon>
        <taxon>Lingulidae</taxon>
        <taxon>Lingula</taxon>
    </lineage>
</organism>
<dbReference type="GO" id="GO:0005737">
    <property type="term" value="C:cytoplasm"/>
    <property type="evidence" value="ECO:0007669"/>
    <property type="project" value="TreeGrafter"/>
</dbReference>
<dbReference type="OrthoDB" id="6075367at2759"/>
<proteinExistence type="predicted"/>
<evidence type="ECO:0000256" key="2">
    <source>
        <dbReference type="ARBA" id="ARBA00023043"/>
    </source>
</evidence>
<dbReference type="GO" id="GO:2000045">
    <property type="term" value="P:regulation of G1/S transition of mitotic cell cycle"/>
    <property type="evidence" value="ECO:0007669"/>
    <property type="project" value="TreeGrafter"/>
</dbReference>
<dbReference type="InterPro" id="IPR036770">
    <property type="entry name" value="Ankyrin_rpt-contain_sf"/>
</dbReference>
<feature type="domain" description="SOCS box" evidence="4">
    <location>
        <begin position="192"/>
        <end position="236"/>
    </location>
</feature>
<dbReference type="InterPro" id="IPR050776">
    <property type="entry name" value="Ank_Repeat/CDKN_Inhibitor"/>
</dbReference>
<dbReference type="RefSeq" id="XP_013397037.1">
    <property type="nucleotide sequence ID" value="XM_013541583.1"/>
</dbReference>
<dbReference type="GeneID" id="106163874"/>
<dbReference type="InterPro" id="IPR001496">
    <property type="entry name" value="SOCS_box"/>
</dbReference>
<dbReference type="CDD" id="cd03587">
    <property type="entry name" value="SOCS"/>
    <property type="match status" value="1"/>
</dbReference>
<keyword evidence="2 3" id="KW-0040">ANK repeat</keyword>
<dbReference type="GO" id="GO:0019901">
    <property type="term" value="F:protein kinase binding"/>
    <property type="evidence" value="ECO:0007669"/>
    <property type="project" value="TreeGrafter"/>
</dbReference>
<dbReference type="SUPFAM" id="SSF48403">
    <property type="entry name" value="Ankyrin repeat"/>
    <property type="match status" value="1"/>
</dbReference>
<dbReference type="SMART" id="SM00969">
    <property type="entry name" value="SOCS_box"/>
    <property type="match status" value="1"/>
</dbReference>
<feature type="repeat" description="ANK" evidence="3">
    <location>
        <begin position="100"/>
        <end position="132"/>
    </location>
</feature>
<dbReference type="GO" id="GO:0005634">
    <property type="term" value="C:nucleus"/>
    <property type="evidence" value="ECO:0007669"/>
    <property type="project" value="TreeGrafter"/>
</dbReference>
<sequence>MHLYYIMFTMVDGVLDHKEMTEEHDASLEEFFNAAVNGNAHRLQQLLDEHRININATNDWGRTAIQVFKCSRPDIAEILLKHGADPNIQDKHFQDLHLSSYRTPAHDIAEQGFLDTMKVLLKHGADVTLRSKMGYSPAHIAAEKGRLDTLEYLSGAIDLMNCRADDGSTPFDLIPKSITLTDRQRTWVEAEKNAKPKSLKYLTRLRIRHCMRHNLKRLQTFPTLPLSIKKYLLLQD</sequence>
<evidence type="ECO:0000259" key="4">
    <source>
        <dbReference type="PROSITE" id="PS50225"/>
    </source>
</evidence>
<dbReference type="Pfam" id="PF07525">
    <property type="entry name" value="SOCS_box"/>
    <property type="match status" value="1"/>
</dbReference>
<dbReference type="STRING" id="7574.A0A1S3IFN1"/>
<dbReference type="InterPro" id="IPR002110">
    <property type="entry name" value="Ankyrin_rpt"/>
</dbReference>
<gene>
    <name evidence="6" type="primary">LOC106163874</name>
</gene>
<dbReference type="Gene3D" id="1.25.40.20">
    <property type="entry name" value="Ankyrin repeat-containing domain"/>
    <property type="match status" value="1"/>
</dbReference>
<evidence type="ECO:0000256" key="3">
    <source>
        <dbReference type="PROSITE-ProRule" id="PRU00023"/>
    </source>
</evidence>